<feature type="domain" description="AAA+ ATPase" evidence="13">
    <location>
        <begin position="553"/>
        <end position="689"/>
    </location>
</feature>
<evidence type="ECO:0000256" key="6">
    <source>
        <dbReference type="ARBA" id="ARBA00022741"/>
    </source>
</evidence>
<dbReference type="FunFam" id="1.10.8.60:FF:000026">
    <property type="entry name" value="vesicle-fusing ATPase isoform X1"/>
    <property type="match status" value="1"/>
</dbReference>
<evidence type="ECO:0000256" key="3">
    <source>
        <dbReference type="ARBA" id="ARBA00022448"/>
    </source>
</evidence>
<dbReference type="CDD" id="cd00009">
    <property type="entry name" value="AAA"/>
    <property type="match status" value="1"/>
</dbReference>
<keyword evidence="6 12" id="KW-0547">Nucleotide-binding</keyword>
<accession>A0A2T6ZIN2</accession>
<dbReference type="SUPFAM" id="SSF50692">
    <property type="entry name" value="ADC-like"/>
    <property type="match status" value="1"/>
</dbReference>
<comment type="function">
    <text evidence="10 12">Required for vesicle-mediated transport. Catalyzes the fusion of transport vesicles within the Golgi cisternae. Is also required for transport from the endoplasmic reticulum to the Golgi stack. Seems to function as a fusion protein required for the delivery of cargo proteins to all compartments of the Golgi stack independent of vesicle origin.</text>
</comment>
<dbReference type="PROSITE" id="PS00674">
    <property type="entry name" value="AAA"/>
    <property type="match status" value="1"/>
</dbReference>
<dbReference type="FunFam" id="3.40.50.300:FF:000187">
    <property type="entry name" value="Vesicular-fusion ATPase SEC18"/>
    <property type="match status" value="1"/>
</dbReference>
<keyword evidence="5" id="KW-0677">Repeat</keyword>
<dbReference type="Pfam" id="PF17862">
    <property type="entry name" value="AAA_lid_3"/>
    <property type="match status" value="1"/>
</dbReference>
<evidence type="ECO:0000313" key="15">
    <source>
        <dbReference type="EMBL" id="PUU75341.1"/>
    </source>
</evidence>
<dbReference type="GO" id="GO:0043001">
    <property type="term" value="P:Golgi to plasma membrane protein transport"/>
    <property type="evidence" value="ECO:0007669"/>
    <property type="project" value="TreeGrafter"/>
</dbReference>
<dbReference type="Gene3D" id="3.10.330.10">
    <property type="match status" value="1"/>
</dbReference>
<evidence type="ECO:0000259" key="14">
    <source>
        <dbReference type="SMART" id="SM01073"/>
    </source>
</evidence>
<dbReference type="Gene3D" id="1.10.8.60">
    <property type="match status" value="2"/>
</dbReference>
<dbReference type="PANTHER" id="PTHR23078:SF3">
    <property type="entry name" value="VESICLE-FUSING ATPASE"/>
    <property type="match status" value="1"/>
</dbReference>
<dbReference type="Pfam" id="PF02933">
    <property type="entry name" value="CDC48_2"/>
    <property type="match status" value="1"/>
</dbReference>
<dbReference type="SMART" id="SM01073">
    <property type="entry name" value="CDC48_N"/>
    <property type="match status" value="1"/>
</dbReference>
<keyword evidence="12 15" id="KW-0378">Hydrolase</keyword>
<comment type="caution">
    <text evidence="15">The sequence shown here is derived from an EMBL/GenBank/DDBJ whole genome shotgun (WGS) entry which is preliminary data.</text>
</comment>
<comment type="similarity">
    <text evidence="2 12">Belongs to the AAA ATPase family.</text>
</comment>
<evidence type="ECO:0000259" key="13">
    <source>
        <dbReference type="SMART" id="SM00382"/>
    </source>
</evidence>
<dbReference type="Gene3D" id="2.40.40.20">
    <property type="match status" value="1"/>
</dbReference>
<keyword evidence="16" id="KW-1185">Reference proteome</keyword>
<dbReference type="Gene3D" id="3.40.50.300">
    <property type="entry name" value="P-loop containing nucleotide triphosphate hydrolases"/>
    <property type="match status" value="2"/>
</dbReference>
<dbReference type="Pfam" id="PF00004">
    <property type="entry name" value="AAA"/>
    <property type="match status" value="2"/>
</dbReference>
<dbReference type="SMART" id="SM00382">
    <property type="entry name" value="AAA"/>
    <property type="match status" value="2"/>
</dbReference>
<dbReference type="InterPro" id="IPR027417">
    <property type="entry name" value="P-loop_NTPase"/>
</dbReference>
<evidence type="ECO:0000256" key="10">
    <source>
        <dbReference type="ARBA" id="ARBA00056429"/>
    </source>
</evidence>
<keyword evidence="8 12" id="KW-0931">ER-Golgi transport</keyword>
<dbReference type="Proteomes" id="UP000244722">
    <property type="component" value="Unassembled WGS sequence"/>
</dbReference>
<reference evidence="15 16" key="1">
    <citation type="submission" date="2017-04" db="EMBL/GenBank/DDBJ databases">
        <title>Draft genome sequence of Tuber borchii Vittad., a whitish edible truffle.</title>
        <authorList>
            <consortium name="DOE Joint Genome Institute"/>
            <person name="Murat C."/>
            <person name="Kuo A."/>
            <person name="Barry K.W."/>
            <person name="Clum A."/>
            <person name="Dockter R.B."/>
            <person name="Fauchery L."/>
            <person name="Iotti M."/>
            <person name="Kohler A."/>
            <person name="Labutti K."/>
            <person name="Lindquist E.A."/>
            <person name="Lipzen A."/>
            <person name="Ohm R.A."/>
            <person name="Wang M."/>
            <person name="Grigoriev I.V."/>
            <person name="Zambonelli A."/>
            <person name="Martin F.M."/>
        </authorList>
    </citation>
    <scope>NUCLEOTIDE SEQUENCE [LARGE SCALE GENOMIC DNA]</scope>
    <source>
        <strain evidence="15 16">Tbo3840</strain>
    </source>
</reference>
<evidence type="ECO:0000313" key="16">
    <source>
        <dbReference type="Proteomes" id="UP000244722"/>
    </source>
</evidence>
<dbReference type="InterPro" id="IPR041569">
    <property type="entry name" value="AAA_lid_3"/>
</dbReference>
<dbReference type="GO" id="GO:0005795">
    <property type="term" value="C:Golgi stack"/>
    <property type="evidence" value="ECO:0007669"/>
    <property type="project" value="TreeGrafter"/>
</dbReference>
<sequence length="773" mass="85218">MSGYGRGYPRGAAVAPPRAAVAPPRAFRLTKSPSEEFIVTNFVAVSPRDFPAEQYVICDGRYILTVRPFDTIEPGYAGFSSAHRDWAQWSLTDRITIAPFDPFAHGRAPYLGSLDLEVGFAARKISDESYDQDDLTKLFIRSFQNQIFAPGQRTIMDIRNIKVLIVVKTVQIAKSPDKNSALPSDAPTTANPSDYGILTPHTYITFYKDAKSPIKIKGSNKRPAANAIIQPNFKFEDMGIGGLDTEFSQIFRRAFASRIFPPGLVEKLGIQHVKGILLFGPPGTGKTLIARQIGKMLNAREPKIVNGPEILNKYVGQSEENIRKLFADAEKEYKEKAEESGLHIIIFDELDAICKQRGSKNDGTGVGDSVVNQLLSKLDGVDQLNNVLIIGMTNRMDMIDEALLRPGRLEVHMEISLPDEFGRRQILKIHTNKMRENNVIDPDVDIQELAAKTKNFSGAEIGGLVKSASSFAFNRHVKVGTVAGISEDIENMKVNRQDFLNALEEVRPAFGVSEEELEQAVQGGIICYSQNINSILAEGRLFVEQVRKSERTPLVSVLMHGPPGSGKTALAASIAKASEFPFIKLVSPEAMVGFNEMSKVSYLSKVFMDAYKSPLNVVIVDNVERILEFVPIGPRFSNPVLQTLLVLLRKQPPQGRRLLIIATTTERSVLAQMDLLNAFDAEIAVPNVANHNELGHVLRELQAFNSDGERQQVLHDLYSTTRTKQLNVGIKKILMGVETARQDEDMAGRFVSVISKGVGENGVGLQGGEPGLY</sequence>
<keyword evidence="4 12" id="KW-0963">Cytoplasm</keyword>
<dbReference type="GO" id="GO:0005524">
    <property type="term" value="F:ATP binding"/>
    <property type="evidence" value="ECO:0007669"/>
    <property type="project" value="UniProtKB-UniRule"/>
</dbReference>
<comment type="subcellular location">
    <subcellularLocation>
        <location evidence="1 12">Cytoplasm</location>
    </subcellularLocation>
</comment>
<evidence type="ECO:0000256" key="2">
    <source>
        <dbReference type="ARBA" id="ARBA00006914"/>
    </source>
</evidence>
<protein>
    <recommendedName>
        <fullName evidence="11 12">Vesicular-fusion protein SEC18</fullName>
    </recommendedName>
</protein>
<dbReference type="SUPFAM" id="SSF52540">
    <property type="entry name" value="P-loop containing nucleoside triphosphate hydrolases"/>
    <property type="match status" value="2"/>
</dbReference>
<proteinExistence type="inferred from homology"/>
<dbReference type="FunFam" id="3.40.50.300:FF:000166">
    <property type="entry name" value="vesicle-fusing ATPase isoform X1"/>
    <property type="match status" value="1"/>
</dbReference>
<dbReference type="PANTHER" id="PTHR23078">
    <property type="entry name" value="VESICULAR-FUSION PROTEIN NSF"/>
    <property type="match status" value="1"/>
</dbReference>
<evidence type="ECO:0000256" key="1">
    <source>
        <dbReference type="ARBA" id="ARBA00004496"/>
    </source>
</evidence>
<dbReference type="InterPro" id="IPR003959">
    <property type="entry name" value="ATPase_AAA_core"/>
</dbReference>
<dbReference type="InterPro" id="IPR009010">
    <property type="entry name" value="Asp_de-COase-like_dom_sf"/>
</dbReference>
<gene>
    <name evidence="15" type="ORF">B9Z19DRAFT_1195535</name>
</gene>
<keyword evidence="3 12" id="KW-0813">Transport</keyword>
<evidence type="ECO:0000256" key="4">
    <source>
        <dbReference type="ARBA" id="ARBA00022490"/>
    </source>
</evidence>
<dbReference type="InterPro" id="IPR029067">
    <property type="entry name" value="CDC48_domain_2-like_sf"/>
</dbReference>
<dbReference type="InterPro" id="IPR039812">
    <property type="entry name" value="Vesicle-fus_ATPase"/>
</dbReference>
<dbReference type="STRING" id="42251.A0A2T6ZIN2"/>
<evidence type="ECO:0000256" key="11">
    <source>
        <dbReference type="ARBA" id="ARBA00068637"/>
    </source>
</evidence>
<dbReference type="InterPro" id="IPR004201">
    <property type="entry name" value="Cdc48_dom2"/>
</dbReference>
<dbReference type="AlphaFoldDB" id="A0A2T6ZIN2"/>
<keyword evidence="7 12" id="KW-0067">ATP-binding</keyword>
<dbReference type="FunFam" id="2.40.40.20:FF:000012">
    <property type="entry name" value="Vesicle-fusing ATPase protein"/>
    <property type="match status" value="1"/>
</dbReference>
<dbReference type="OrthoDB" id="9982946at2759"/>
<dbReference type="GO" id="GO:0016887">
    <property type="term" value="F:ATP hydrolysis activity"/>
    <property type="evidence" value="ECO:0007669"/>
    <property type="project" value="InterPro"/>
</dbReference>
<name>A0A2T6ZIN2_TUBBO</name>
<organism evidence="15 16">
    <name type="scientific">Tuber borchii</name>
    <name type="common">White truffle</name>
    <dbReference type="NCBI Taxonomy" id="42251"/>
    <lineage>
        <taxon>Eukaryota</taxon>
        <taxon>Fungi</taxon>
        <taxon>Dikarya</taxon>
        <taxon>Ascomycota</taxon>
        <taxon>Pezizomycotina</taxon>
        <taxon>Pezizomycetes</taxon>
        <taxon>Pezizales</taxon>
        <taxon>Tuberaceae</taxon>
        <taxon>Tuber</taxon>
    </lineage>
</organism>
<evidence type="ECO:0000256" key="5">
    <source>
        <dbReference type="ARBA" id="ARBA00022737"/>
    </source>
</evidence>
<dbReference type="GO" id="GO:0006891">
    <property type="term" value="P:intra-Golgi vesicle-mediated transport"/>
    <property type="evidence" value="ECO:0007669"/>
    <property type="project" value="TreeGrafter"/>
</dbReference>
<evidence type="ECO:0000256" key="7">
    <source>
        <dbReference type="ARBA" id="ARBA00022840"/>
    </source>
</evidence>
<dbReference type="GO" id="GO:0035494">
    <property type="term" value="P:SNARE complex disassembly"/>
    <property type="evidence" value="ECO:0007669"/>
    <property type="project" value="InterPro"/>
</dbReference>
<dbReference type="SUPFAM" id="SSF54585">
    <property type="entry name" value="Cdc48 domain 2-like"/>
    <property type="match status" value="1"/>
</dbReference>
<dbReference type="InterPro" id="IPR003338">
    <property type="entry name" value="CDC4_N-term_subdom"/>
</dbReference>
<dbReference type="EMBL" id="NESQ01000236">
    <property type="protein sequence ID" value="PUU75341.1"/>
    <property type="molecule type" value="Genomic_DNA"/>
</dbReference>
<keyword evidence="9 12" id="KW-0653">Protein transport</keyword>
<evidence type="ECO:0000256" key="9">
    <source>
        <dbReference type="ARBA" id="ARBA00022927"/>
    </source>
</evidence>
<feature type="domain" description="CDC48 N-terminal subdomain" evidence="14">
    <location>
        <begin position="28"/>
        <end position="103"/>
    </location>
</feature>
<dbReference type="InterPro" id="IPR003960">
    <property type="entry name" value="ATPase_AAA_CS"/>
</dbReference>
<evidence type="ECO:0000256" key="12">
    <source>
        <dbReference type="RuleBase" id="RU367045"/>
    </source>
</evidence>
<dbReference type="InterPro" id="IPR003593">
    <property type="entry name" value="AAA+_ATPase"/>
</dbReference>
<feature type="domain" description="AAA+ ATPase" evidence="13">
    <location>
        <begin position="272"/>
        <end position="419"/>
    </location>
</feature>
<evidence type="ECO:0000256" key="8">
    <source>
        <dbReference type="ARBA" id="ARBA00022892"/>
    </source>
</evidence>